<evidence type="ECO:0000313" key="2">
    <source>
        <dbReference type="EMBL" id="CAE0455594.1"/>
    </source>
</evidence>
<dbReference type="AlphaFoldDB" id="A0A7S3V485"/>
<proteinExistence type="predicted"/>
<evidence type="ECO:0000256" key="1">
    <source>
        <dbReference type="SAM" id="SignalP"/>
    </source>
</evidence>
<protein>
    <recommendedName>
        <fullName evidence="3">PUL domain-containing protein</fullName>
    </recommendedName>
</protein>
<reference evidence="2" key="1">
    <citation type="submission" date="2021-01" db="EMBL/GenBank/DDBJ databases">
        <authorList>
            <person name="Corre E."/>
            <person name="Pelletier E."/>
            <person name="Niang G."/>
            <person name="Scheremetjew M."/>
            <person name="Finn R."/>
            <person name="Kale V."/>
            <person name="Holt S."/>
            <person name="Cochrane G."/>
            <person name="Meng A."/>
            <person name="Brown T."/>
            <person name="Cohen L."/>
        </authorList>
    </citation>
    <scope>NUCLEOTIDE SEQUENCE</scope>
    <source>
        <strain evidence="2">MM31A-1</strain>
    </source>
</reference>
<name>A0A7S3V485_9STRA</name>
<evidence type="ECO:0008006" key="3">
    <source>
        <dbReference type="Google" id="ProtNLM"/>
    </source>
</evidence>
<gene>
    <name evidence="2" type="ORF">CDEB00056_LOCUS435</name>
</gene>
<organism evidence="2">
    <name type="scientific">Chaetoceros debilis</name>
    <dbReference type="NCBI Taxonomy" id="122233"/>
    <lineage>
        <taxon>Eukaryota</taxon>
        <taxon>Sar</taxon>
        <taxon>Stramenopiles</taxon>
        <taxon>Ochrophyta</taxon>
        <taxon>Bacillariophyta</taxon>
        <taxon>Coscinodiscophyceae</taxon>
        <taxon>Chaetocerotophycidae</taxon>
        <taxon>Chaetocerotales</taxon>
        <taxon>Chaetocerotaceae</taxon>
        <taxon>Chaetoceros</taxon>
    </lineage>
</organism>
<feature type="chain" id="PRO_5030699726" description="PUL domain-containing protein" evidence="1">
    <location>
        <begin position="25"/>
        <end position="289"/>
    </location>
</feature>
<accession>A0A7S3V485</accession>
<keyword evidence="1" id="KW-0732">Signal</keyword>
<feature type="signal peptide" evidence="1">
    <location>
        <begin position="1"/>
        <end position="24"/>
    </location>
</feature>
<dbReference type="EMBL" id="HBIO01000590">
    <property type="protein sequence ID" value="CAE0455594.1"/>
    <property type="molecule type" value="Transcribed_RNA"/>
</dbReference>
<sequence length="289" mass="32175">MAHMLLLVSFVITSHLHIFRKAQATLSVNGAEFGIQLFKVTEKTNACIIVEMHRIHGSPIIFHTVARNIIAACKNVTVTDKPRKNIRRTLDSREDNLARESELFPRSMETVTGLLQKDRVDAKLLGMESLQLLTSPRSSSDAMVSFASDVLLTADSSFMTIRMAIITIISKRYLESELEQKYHNKMRICALNALSNALDAVTSIEEDSLDNNMLSQLLTELSHAESSPHEAYLASKCLKFALAMSIPLRDRAVQMGALNTVMQSKRVGHQTNHLLGSVADDILQILEKS</sequence>